<dbReference type="Proteomes" id="UP000183954">
    <property type="component" value="Unassembled WGS sequence"/>
</dbReference>
<name>A0A1M6FHH6_9FIRM</name>
<evidence type="ECO:0000256" key="6">
    <source>
        <dbReference type="ARBA" id="ARBA00022989"/>
    </source>
</evidence>
<feature type="transmembrane region" description="Helical" evidence="8">
    <location>
        <begin position="206"/>
        <end position="239"/>
    </location>
</feature>
<evidence type="ECO:0000256" key="4">
    <source>
        <dbReference type="ARBA" id="ARBA00022544"/>
    </source>
</evidence>
<dbReference type="PANTHER" id="PTHR34975">
    <property type="entry name" value="SPORE GERMINATION PROTEIN A2"/>
    <property type="match status" value="1"/>
</dbReference>
<feature type="transmembrane region" description="Helical" evidence="8">
    <location>
        <begin position="259"/>
        <end position="279"/>
    </location>
</feature>
<comment type="subcellular location">
    <subcellularLocation>
        <location evidence="1">Membrane</location>
        <topology evidence="1">Multi-pass membrane protein</topology>
    </subcellularLocation>
</comment>
<sequence length="355" mass="39750">MLIITIILSTVILFVPSATAEKAKQSAWIVPIVASLAGVVTLWLVTHLGRRFPSYTLPEYIQIILGRFLGKLLGVWYLVGFLCGCILIARQFVEFISITLLPGTPPMVISLAFVLVGVYAASKGLEVIARMNQFVFPLLFTALLVSFILGWFKIDLIRLLPLLEEGIKPIIAASWTPASWFGEVIFIAFIYPQINKPKEIFEKGLIGLLISTTLSILMILFTISIFGSVLTSTLTFPFWSVIRFLEFGKYVQRLESYLVIIWITSMVIKISLFTYLASFITTQVFPVKYKIVLYPLGGIVVIGSVYGFKNIEQFINILINFVPPLGLLGEIGFPLLFLIVAILRGKKEGDRNLER</sequence>
<evidence type="ECO:0000256" key="1">
    <source>
        <dbReference type="ARBA" id="ARBA00004141"/>
    </source>
</evidence>
<keyword evidence="3" id="KW-0813">Transport</keyword>
<dbReference type="OrthoDB" id="1675410at2"/>
<keyword evidence="4" id="KW-0309">Germination</keyword>
<feature type="transmembrane region" description="Helical" evidence="8">
    <location>
        <begin position="30"/>
        <end position="48"/>
    </location>
</feature>
<comment type="similarity">
    <text evidence="2">Belongs to the amino acid-polyamine-organocation (APC) superfamily. Spore germination protein (SGP) (TC 2.A.3.9) family.</text>
</comment>
<gene>
    <name evidence="9" type="ORF">SAMN02746098_04943</name>
</gene>
<evidence type="ECO:0000256" key="5">
    <source>
        <dbReference type="ARBA" id="ARBA00022692"/>
    </source>
</evidence>
<reference evidence="10" key="1">
    <citation type="submission" date="2016-11" db="EMBL/GenBank/DDBJ databases">
        <authorList>
            <person name="Varghese N."/>
            <person name="Submissions S."/>
        </authorList>
    </citation>
    <scope>NUCLEOTIDE SEQUENCE [LARGE SCALE GENOMIC DNA]</scope>
    <source>
        <strain evidence="10">DSM 15449</strain>
    </source>
</reference>
<dbReference type="EMBL" id="FQXJ01000031">
    <property type="protein sequence ID" value="SHI97150.1"/>
    <property type="molecule type" value="Genomic_DNA"/>
</dbReference>
<feature type="transmembrane region" description="Helical" evidence="8">
    <location>
        <begin position="172"/>
        <end position="194"/>
    </location>
</feature>
<keyword evidence="10" id="KW-1185">Reference proteome</keyword>
<evidence type="ECO:0000256" key="3">
    <source>
        <dbReference type="ARBA" id="ARBA00022448"/>
    </source>
</evidence>
<dbReference type="Gene3D" id="1.20.1740.10">
    <property type="entry name" value="Amino acid/polyamine transporter I"/>
    <property type="match status" value="1"/>
</dbReference>
<dbReference type="AlphaFoldDB" id="A0A1M6FHH6"/>
<dbReference type="GO" id="GO:0009847">
    <property type="term" value="P:spore germination"/>
    <property type="evidence" value="ECO:0007669"/>
    <property type="project" value="InterPro"/>
</dbReference>
<evidence type="ECO:0000256" key="2">
    <source>
        <dbReference type="ARBA" id="ARBA00007998"/>
    </source>
</evidence>
<dbReference type="NCBIfam" id="TIGR00912">
    <property type="entry name" value="2A0309"/>
    <property type="match status" value="1"/>
</dbReference>
<feature type="transmembrane region" description="Helical" evidence="8">
    <location>
        <begin position="291"/>
        <end position="308"/>
    </location>
</feature>
<evidence type="ECO:0000256" key="7">
    <source>
        <dbReference type="ARBA" id="ARBA00023136"/>
    </source>
</evidence>
<proteinExistence type="inferred from homology"/>
<evidence type="ECO:0000256" key="8">
    <source>
        <dbReference type="SAM" id="Phobius"/>
    </source>
</evidence>
<feature type="transmembrane region" description="Helical" evidence="8">
    <location>
        <begin position="95"/>
        <end position="122"/>
    </location>
</feature>
<dbReference type="InterPro" id="IPR004761">
    <property type="entry name" value="Spore_GerAB"/>
</dbReference>
<dbReference type="GO" id="GO:0016020">
    <property type="term" value="C:membrane"/>
    <property type="evidence" value="ECO:0007669"/>
    <property type="project" value="UniProtKB-SubCell"/>
</dbReference>
<protein>
    <submittedName>
        <fullName evidence="9">Spore germination protein KB</fullName>
    </submittedName>
</protein>
<evidence type="ECO:0000313" key="9">
    <source>
        <dbReference type="EMBL" id="SHI97150.1"/>
    </source>
</evidence>
<evidence type="ECO:0000313" key="10">
    <source>
        <dbReference type="Proteomes" id="UP000183954"/>
    </source>
</evidence>
<feature type="transmembrane region" description="Helical" evidence="8">
    <location>
        <begin position="134"/>
        <end position="152"/>
    </location>
</feature>
<keyword evidence="5 8" id="KW-0812">Transmembrane</keyword>
<accession>A0A1M6FHH6</accession>
<feature type="transmembrane region" description="Helical" evidence="8">
    <location>
        <begin position="314"/>
        <end position="343"/>
    </location>
</feature>
<organism evidence="9 10">
    <name type="scientific">Desulfosporosinus lacus DSM 15449</name>
    <dbReference type="NCBI Taxonomy" id="1121420"/>
    <lineage>
        <taxon>Bacteria</taxon>
        <taxon>Bacillati</taxon>
        <taxon>Bacillota</taxon>
        <taxon>Clostridia</taxon>
        <taxon>Eubacteriales</taxon>
        <taxon>Desulfitobacteriaceae</taxon>
        <taxon>Desulfosporosinus</taxon>
    </lineage>
</organism>
<feature type="transmembrane region" description="Helical" evidence="8">
    <location>
        <begin position="68"/>
        <end position="89"/>
    </location>
</feature>
<keyword evidence="7 8" id="KW-0472">Membrane</keyword>
<keyword evidence="6 8" id="KW-1133">Transmembrane helix</keyword>
<dbReference type="STRING" id="1121420.SAMN02746098_04943"/>
<dbReference type="PANTHER" id="PTHR34975:SF2">
    <property type="entry name" value="SPORE GERMINATION PROTEIN A2"/>
    <property type="match status" value="1"/>
</dbReference>
<dbReference type="Pfam" id="PF03845">
    <property type="entry name" value="Spore_permease"/>
    <property type="match status" value="1"/>
</dbReference>